<dbReference type="GO" id="GO:0006629">
    <property type="term" value="P:lipid metabolic process"/>
    <property type="evidence" value="ECO:0007669"/>
    <property type="project" value="UniProtKB-KW"/>
</dbReference>
<dbReference type="SUPFAM" id="SSF55729">
    <property type="entry name" value="Acyl-CoA N-acyltransferases (Nat)"/>
    <property type="match status" value="1"/>
</dbReference>
<dbReference type="PANTHER" id="PTHR37323">
    <property type="entry name" value="GCN5-RELATED N-ACETYLTRANSFERASE"/>
    <property type="match status" value="1"/>
</dbReference>
<evidence type="ECO:0000313" key="6">
    <source>
        <dbReference type="EMBL" id="AMH40434.1"/>
    </source>
</evidence>
<dbReference type="InterPro" id="IPR016181">
    <property type="entry name" value="Acyl_CoA_acyltransferase"/>
</dbReference>
<protein>
    <submittedName>
        <fullName evidence="6">Acetyl transferase</fullName>
    </submittedName>
</protein>
<evidence type="ECO:0000256" key="4">
    <source>
        <dbReference type="ARBA" id="ARBA00023098"/>
    </source>
</evidence>
<keyword evidence="4" id="KW-0443">Lipid metabolism</keyword>
<name>A0A125SL33_9CYAN</name>
<organism evidence="6">
    <name type="scientific">Leptolyngbya sp. ISBN3-Nov-94-8</name>
    <dbReference type="NCBI Taxonomy" id="1798139"/>
    <lineage>
        <taxon>Bacteria</taxon>
        <taxon>Bacillati</taxon>
        <taxon>Cyanobacteriota</taxon>
        <taxon>Cyanophyceae</taxon>
        <taxon>Leptolyngbyales</taxon>
        <taxon>Leptolyngbyaceae</taxon>
        <taxon>Leptolyngbya group</taxon>
        <taxon>Leptolyngbya</taxon>
    </lineage>
</organism>
<evidence type="ECO:0000256" key="3">
    <source>
        <dbReference type="ARBA" id="ARBA00022679"/>
    </source>
</evidence>
<dbReference type="PANTHER" id="PTHR37323:SF1">
    <property type="entry name" value="L-ORNITHINE N(ALPHA)-ACYLTRANSFERASE"/>
    <property type="match status" value="1"/>
</dbReference>
<gene>
    <name evidence="6" type="primary">ORF4</name>
</gene>
<reference evidence="6" key="1">
    <citation type="submission" date="2015-09" db="EMBL/GenBank/DDBJ databases">
        <authorList>
            <person name="Jackson K.R."/>
            <person name="Lunt B.L."/>
            <person name="Fisher J.N.B."/>
            <person name="Gardner A.V."/>
            <person name="Bailey M.E."/>
            <person name="Deus L.M."/>
            <person name="Earl A.S."/>
            <person name="Gibby P.D."/>
            <person name="Hartmann K.A."/>
            <person name="Liu J.E."/>
            <person name="Manci A.M."/>
            <person name="Nielsen D.A."/>
            <person name="Solomon M.B."/>
            <person name="Breakwell D.P."/>
            <person name="Burnett S.H."/>
            <person name="Grose J.H."/>
        </authorList>
    </citation>
    <scope>NUCLEOTIDE SEQUENCE</scope>
    <source>
        <strain evidence="6">ISBN3-Nov-94-8</strain>
    </source>
</reference>
<proteinExistence type="predicted"/>
<dbReference type="InterPro" id="IPR052351">
    <property type="entry name" value="Ornithine_N-alpha-AT"/>
</dbReference>
<dbReference type="Pfam" id="PF13444">
    <property type="entry name" value="Acetyltransf_5"/>
    <property type="match status" value="1"/>
</dbReference>
<comment type="pathway">
    <text evidence="1">Lipid metabolism.</text>
</comment>
<evidence type="ECO:0000256" key="2">
    <source>
        <dbReference type="ARBA" id="ARBA00022516"/>
    </source>
</evidence>
<keyword evidence="3 6" id="KW-0808">Transferase</keyword>
<dbReference type="EMBL" id="KT727016">
    <property type="protein sequence ID" value="AMH40434.1"/>
    <property type="molecule type" value="Genomic_DNA"/>
</dbReference>
<evidence type="ECO:0000256" key="1">
    <source>
        <dbReference type="ARBA" id="ARBA00005189"/>
    </source>
</evidence>
<evidence type="ECO:0000256" key="5">
    <source>
        <dbReference type="ARBA" id="ARBA00023315"/>
    </source>
</evidence>
<dbReference type="AlphaFoldDB" id="A0A125SL33"/>
<keyword evidence="5" id="KW-0012">Acyltransferase</keyword>
<accession>A0A125SL33</accession>
<sequence>MNATSTMLPSITNAIDKQVLSSELTVDKLIRTHKGLEIYLVTADDAPRVMTEIGRIREVEFRREGGGSGKPKDIDCFDYGPVPYRQLVVWDPIAQEIVSMHRYILCRDALHVDGRLDLATAKLFDFSQRFLEQYLPKTIELGRSVVNRSAQRRRLGLFAVWCGLGALIREYPDMDYFFGKVTIASPHYYSVQALLLPFMQRYGMTQDRLVVPKIHCRIHDPATLNGSFPHFSWAEGSDKTALNSLRVQLKKTGQSMPSLLNSYLKTSDQLRYFGSVCNLEFGNVIEAAILIPINSIKEKSHRRFIDSYASINSQRFRILDRQSREKGLARDIAGLQDFIHTTMTKSNKPHPMYVSIG</sequence>
<keyword evidence="2" id="KW-0444">Lipid biosynthesis</keyword>
<dbReference type="GO" id="GO:0016746">
    <property type="term" value="F:acyltransferase activity"/>
    <property type="evidence" value="ECO:0007669"/>
    <property type="project" value="UniProtKB-KW"/>
</dbReference>